<dbReference type="GO" id="GO:0016020">
    <property type="term" value="C:membrane"/>
    <property type="evidence" value="ECO:0007669"/>
    <property type="project" value="InterPro"/>
</dbReference>
<reference evidence="8" key="1">
    <citation type="submission" date="2018-06" db="EMBL/GenBank/DDBJ databases">
        <authorList>
            <person name="Zhirakovskaya E."/>
        </authorList>
    </citation>
    <scope>NUCLEOTIDE SEQUENCE</scope>
</reference>
<dbReference type="PANTHER" id="PTHR33695:SF1">
    <property type="entry name" value="LIPOPROTEIN SIGNAL PEPTIDASE"/>
    <property type="match status" value="1"/>
</dbReference>
<dbReference type="EMBL" id="UOEY01000017">
    <property type="protein sequence ID" value="VAW35619.1"/>
    <property type="molecule type" value="Genomic_DNA"/>
</dbReference>
<dbReference type="NCBIfam" id="TIGR00077">
    <property type="entry name" value="lspA"/>
    <property type="match status" value="1"/>
</dbReference>
<evidence type="ECO:0000256" key="1">
    <source>
        <dbReference type="ARBA" id="ARBA00022475"/>
    </source>
</evidence>
<dbReference type="PANTHER" id="PTHR33695">
    <property type="entry name" value="LIPOPROTEIN SIGNAL PEPTIDASE"/>
    <property type="match status" value="1"/>
</dbReference>
<dbReference type="PRINTS" id="PR00781">
    <property type="entry name" value="LIPOSIGPTASE"/>
</dbReference>
<keyword evidence="4 8" id="KW-0378">Hydrolase</keyword>
<keyword evidence="2" id="KW-0645">Protease</keyword>
<dbReference type="HAMAP" id="MF_00161">
    <property type="entry name" value="LspA"/>
    <property type="match status" value="1"/>
</dbReference>
<feature type="transmembrane region" description="Helical" evidence="7">
    <location>
        <begin position="6"/>
        <end position="27"/>
    </location>
</feature>
<accession>A0A3B0VFM7</accession>
<protein>
    <submittedName>
        <fullName evidence="8">Lipoprotein signal peptidase</fullName>
        <ecNumber evidence="8">3.4.23.36</ecNumber>
    </submittedName>
</protein>
<keyword evidence="3 7" id="KW-0812">Transmembrane</keyword>
<proteinExistence type="inferred from homology"/>
<evidence type="ECO:0000256" key="4">
    <source>
        <dbReference type="ARBA" id="ARBA00022801"/>
    </source>
</evidence>
<dbReference type="GO" id="GO:0004190">
    <property type="term" value="F:aspartic-type endopeptidase activity"/>
    <property type="evidence" value="ECO:0007669"/>
    <property type="project" value="UniProtKB-EC"/>
</dbReference>
<evidence type="ECO:0000256" key="7">
    <source>
        <dbReference type="SAM" id="Phobius"/>
    </source>
</evidence>
<dbReference type="PROSITE" id="PS00855">
    <property type="entry name" value="SPASE_II"/>
    <property type="match status" value="1"/>
</dbReference>
<dbReference type="AlphaFoldDB" id="A0A3B0VFM7"/>
<evidence type="ECO:0000256" key="5">
    <source>
        <dbReference type="ARBA" id="ARBA00022989"/>
    </source>
</evidence>
<name>A0A3B0VFM7_9ZZZZ</name>
<feature type="transmembrane region" description="Helical" evidence="7">
    <location>
        <begin position="93"/>
        <end position="111"/>
    </location>
</feature>
<evidence type="ECO:0000256" key="6">
    <source>
        <dbReference type="ARBA" id="ARBA00023136"/>
    </source>
</evidence>
<dbReference type="InterPro" id="IPR001872">
    <property type="entry name" value="Peptidase_A8"/>
</dbReference>
<evidence type="ECO:0000256" key="2">
    <source>
        <dbReference type="ARBA" id="ARBA00022670"/>
    </source>
</evidence>
<gene>
    <name evidence="8" type="ORF">MNBD_DELTA04-775</name>
</gene>
<keyword evidence="1" id="KW-1003">Cell membrane</keyword>
<keyword evidence="8" id="KW-0449">Lipoprotein</keyword>
<feature type="transmembrane region" description="Helical" evidence="7">
    <location>
        <begin position="67"/>
        <end position="86"/>
    </location>
</feature>
<keyword evidence="5 7" id="KW-1133">Transmembrane helix</keyword>
<dbReference type="EC" id="3.4.23.36" evidence="8"/>
<sequence>MVEVRSLLFGFLAVLVVVLDQASKLWFVRNFSLFEIRSVIPGFFNLTYLTNTGVAFGLLAGPVWWRQVFFVVVTVTALVVIGVLHWRLREKSVFYTVSLGLIAGGAVGNLVDRVRLGSVVDFLDFYLGSHHWPAFNVADSAITVGVVIFLVFNLFFEKDNDSGTSGKLR</sequence>
<keyword evidence="6 7" id="KW-0472">Membrane</keyword>
<evidence type="ECO:0000256" key="3">
    <source>
        <dbReference type="ARBA" id="ARBA00022692"/>
    </source>
</evidence>
<feature type="transmembrane region" description="Helical" evidence="7">
    <location>
        <begin position="131"/>
        <end position="156"/>
    </location>
</feature>
<dbReference type="Pfam" id="PF01252">
    <property type="entry name" value="Peptidase_A8"/>
    <property type="match status" value="1"/>
</dbReference>
<dbReference type="GO" id="GO:0006508">
    <property type="term" value="P:proteolysis"/>
    <property type="evidence" value="ECO:0007669"/>
    <property type="project" value="UniProtKB-KW"/>
</dbReference>
<evidence type="ECO:0000313" key="8">
    <source>
        <dbReference type="EMBL" id="VAW35619.1"/>
    </source>
</evidence>
<organism evidence="8">
    <name type="scientific">hydrothermal vent metagenome</name>
    <dbReference type="NCBI Taxonomy" id="652676"/>
    <lineage>
        <taxon>unclassified sequences</taxon>
        <taxon>metagenomes</taxon>
        <taxon>ecological metagenomes</taxon>
    </lineage>
</organism>